<organism evidence="4 5">
    <name type="scientific">Culex pipiens pipiens</name>
    <name type="common">Northern house mosquito</name>
    <dbReference type="NCBI Taxonomy" id="38569"/>
    <lineage>
        <taxon>Eukaryota</taxon>
        <taxon>Metazoa</taxon>
        <taxon>Ecdysozoa</taxon>
        <taxon>Arthropoda</taxon>
        <taxon>Hexapoda</taxon>
        <taxon>Insecta</taxon>
        <taxon>Pterygota</taxon>
        <taxon>Neoptera</taxon>
        <taxon>Endopterygota</taxon>
        <taxon>Diptera</taxon>
        <taxon>Nematocera</taxon>
        <taxon>Culicoidea</taxon>
        <taxon>Culicidae</taxon>
        <taxon>Culicinae</taxon>
        <taxon>Culicini</taxon>
        <taxon>Culex</taxon>
        <taxon>Culex</taxon>
    </lineage>
</organism>
<accession>A0ABD1CHQ1</accession>
<dbReference type="Pfam" id="PF03914">
    <property type="entry name" value="CBF"/>
    <property type="match status" value="1"/>
</dbReference>
<feature type="signal peptide" evidence="2">
    <location>
        <begin position="1"/>
        <end position="18"/>
    </location>
</feature>
<dbReference type="PANTHER" id="PTHR14428:SF5">
    <property type="entry name" value="NUCLEOLAR COMPLEX PROTEIN 3 HOMOLOG"/>
    <property type="match status" value="1"/>
</dbReference>
<evidence type="ECO:0000313" key="5">
    <source>
        <dbReference type="Proteomes" id="UP001562425"/>
    </source>
</evidence>
<keyword evidence="5" id="KW-1185">Reference proteome</keyword>
<dbReference type="Proteomes" id="UP001562425">
    <property type="component" value="Unassembled WGS sequence"/>
</dbReference>
<evidence type="ECO:0000256" key="2">
    <source>
        <dbReference type="SAM" id="SignalP"/>
    </source>
</evidence>
<keyword evidence="2" id="KW-0732">Signal</keyword>
<gene>
    <name evidence="4" type="ORF">pipiens_017201</name>
</gene>
<feature type="domain" description="CCAAT-binding factor" evidence="3">
    <location>
        <begin position="17"/>
        <end position="54"/>
    </location>
</feature>
<feature type="chain" id="PRO_5044777959" description="CCAAT-binding factor domain-containing protein" evidence="2">
    <location>
        <begin position="19"/>
        <end position="104"/>
    </location>
</feature>
<name>A0ABD1CHQ1_CULPP</name>
<dbReference type="AlphaFoldDB" id="A0ABD1CHQ1"/>
<dbReference type="InterPro" id="IPR016903">
    <property type="entry name" value="Nucleolar_cplx-assoc_3"/>
</dbReference>
<comment type="similarity">
    <text evidence="1">Belongs to the CBF/MAK21 family.</text>
</comment>
<comment type="caution">
    <text evidence="4">The sequence shown here is derived from an EMBL/GenBank/DDBJ whole genome shotgun (WGS) entry which is preliminary data.</text>
</comment>
<reference evidence="4 5" key="1">
    <citation type="submission" date="2024-05" db="EMBL/GenBank/DDBJ databases">
        <title>Culex pipiens pipiens assembly and annotation.</title>
        <authorList>
            <person name="Alout H."/>
            <person name="Durand T."/>
        </authorList>
    </citation>
    <scope>NUCLEOTIDE SEQUENCE [LARGE SCALE GENOMIC DNA]</scope>
    <source>
        <strain evidence="4">HA-2024</strain>
        <tissue evidence="4">Whole body</tissue>
    </source>
</reference>
<evidence type="ECO:0000256" key="1">
    <source>
        <dbReference type="ARBA" id="ARBA00007797"/>
    </source>
</evidence>
<dbReference type="InterPro" id="IPR005612">
    <property type="entry name" value="CCAAT-binding_factor"/>
</dbReference>
<evidence type="ECO:0000259" key="3">
    <source>
        <dbReference type="Pfam" id="PF03914"/>
    </source>
</evidence>
<dbReference type="PANTHER" id="PTHR14428">
    <property type="entry name" value="NUCLEOLAR COMPLEX PROTEIN 3"/>
    <property type="match status" value="1"/>
</dbReference>
<proteinExistence type="inferred from homology"/>
<dbReference type="EMBL" id="JBEHCU010012088">
    <property type="protein sequence ID" value="KAL1375912.1"/>
    <property type="molecule type" value="Genomic_DNA"/>
</dbReference>
<protein>
    <recommendedName>
        <fullName evidence="3">CCAAT-binding factor domain-containing protein</fullName>
    </recommendedName>
</protein>
<dbReference type="GO" id="GO:0005634">
    <property type="term" value="C:nucleus"/>
    <property type="evidence" value="ECO:0007669"/>
    <property type="project" value="UniProtKB-ARBA"/>
</dbReference>
<sequence>MLTLQLLHFGSLGCLGSGNYNPELDEPDYSCANCSNLYELSALHRHYHPCVRRLSTNIANGTPSTGPGSLPVDLAKMSAIELYNNFDSSKMVFSPSIPCPNISV</sequence>
<evidence type="ECO:0000313" key="4">
    <source>
        <dbReference type="EMBL" id="KAL1375912.1"/>
    </source>
</evidence>